<dbReference type="InterPro" id="IPR027417">
    <property type="entry name" value="P-loop_NTPase"/>
</dbReference>
<evidence type="ECO:0000259" key="1">
    <source>
        <dbReference type="Pfam" id="PF01926"/>
    </source>
</evidence>
<dbReference type="GO" id="GO:0002098">
    <property type="term" value="P:tRNA wobble uridine modification"/>
    <property type="evidence" value="ECO:0007669"/>
    <property type="project" value="TreeGrafter"/>
</dbReference>
<dbReference type="Pfam" id="PF01926">
    <property type="entry name" value="MMR_HSR1"/>
    <property type="match status" value="1"/>
</dbReference>
<protein>
    <submittedName>
        <fullName evidence="2">DUF3482 domain-containing protein</fullName>
    </submittedName>
</protein>
<dbReference type="OrthoDB" id="5406017at2"/>
<dbReference type="InterPro" id="IPR006073">
    <property type="entry name" value="GTP-bd"/>
</dbReference>
<dbReference type="GO" id="GO:0005829">
    <property type="term" value="C:cytosol"/>
    <property type="evidence" value="ECO:0007669"/>
    <property type="project" value="TreeGrafter"/>
</dbReference>
<dbReference type="EMBL" id="VHSG01000002">
    <property type="protein sequence ID" value="TQV86050.1"/>
    <property type="molecule type" value="Genomic_DNA"/>
</dbReference>
<dbReference type="Proteomes" id="UP000319732">
    <property type="component" value="Unassembled WGS sequence"/>
</dbReference>
<dbReference type="RefSeq" id="WP_142902202.1">
    <property type="nucleotide sequence ID" value="NZ_ML660087.1"/>
</dbReference>
<keyword evidence="3" id="KW-1185">Reference proteome</keyword>
<gene>
    <name evidence="2" type="ORF">FKG94_00375</name>
</gene>
<dbReference type="PANTHER" id="PTHR42714:SF7">
    <property type="entry name" value="G DOMAIN-CONTAINING PROTEIN"/>
    <property type="match status" value="1"/>
</dbReference>
<evidence type="ECO:0000313" key="3">
    <source>
        <dbReference type="Proteomes" id="UP000319732"/>
    </source>
</evidence>
<name>A0A545U999_9GAMM</name>
<evidence type="ECO:0000313" key="2">
    <source>
        <dbReference type="EMBL" id="TQV86050.1"/>
    </source>
</evidence>
<dbReference type="Gene3D" id="3.40.50.300">
    <property type="entry name" value="P-loop containing nucleotide triphosphate hydrolases"/>
    <property type="match status" value="1"/>
</dbReference>
<accession>A0A545U999</accession>
<dbReference type="GO" id="GO:0005525">
    <property type="term" value="F:GTP binding"/>
    <property type="evidence" value="ECO:0007669"/>
    <property type="project" value="InterPro"/>
</dbReference>
<dbReference type="SUPFAM" id="SSF52540">
    <property type="entry name" value="P-loop containing nucleoside triphosphate hydrolases"/>
    <property type="match status" value="1"/>
</dbReference>
<dbReference type="InterPro" id="IPR021871">
    <property type="entry name" value="DUF3482"/>
</dbReference>
<organism evidence="2 3">
    <name type="scientific">Exilibacterium tricleocarpae</name>
    <dbReference type="NCBI Taxonomy" id="2591008"/>
    <lineage>
        <taxon>Bacteria</taxon>
        <taxon>Pseudomonadati</taxon>
        <taxon>Pseudomonadota</taxon>
        <taxon>Gammaproteobacteria</taxon>
        <taxon>Cellvibrionales</taxon>
        <taxon>Cellvibrionaceae</taxon>
        <taxon>Exilibacterium</taxon>
    </lineage>
</organism>
<dbReference type="AlphaFoldDB" id="A0A545U999"/>
<dbReference type="CDD" id="cd00882">
    <property type="entry name" value="Ras_like_GTPase"/>
    <property type="match status" value="1"/>
</dbReference>
<dbReference type="PANTHER" id="PTHR42714">
    <property type="entry name" value="TRNA MODIFICATION GTPASE GTPBP3"/>
    <property type="match status" value="1"/>
</dbReference>
<reference evidence="2 3" key="1">
    <citation type="submission" date="2019-06" db="EMBL/GenBank/DDBJ databases">
        <title>Whole genome sequence for Cellvibrionaceae sp. R142.</title>
        <authorList>
            <person name="Wang G."/>
        </authorList>
    </citation>
    <scope>NUCLEOTIDE SEQUENCE [LARGE SCALE GENOMIC DNA]</scope>
    <source>
        <strain evidence="2 3">R142</strain>
    </source>
</reference>
<feature type="domain" description="G" evidence="1">
    <location>
        <begin position="13"/>
        <end position="160"/>
    </location>
</feature>
<dbReference type="Pfam" id="PF11981">
    <property type="entry name" value="DUF3482"/>
    <property type="match status" value="1"/>
</dbReference>
<sequence length="471" mass="51973">MENHKPLGPPLALAIVGHTNTGKTSLIRTLLRSSHFGQVADAAGTTRHVETATVMAEAAAVLQLFDTPGLEDSIALLQVLQALRADDGAAMPTGRDRLAQFLRHSGEHVEFDQEIKVLRQALASDVLLYVVDVREPVLGKYRDEIAVLSMVARPIIPVLNFIRAEGANLDRWRGAMADFNLHALVEFDTVAFDFEAEKRLYQKLQSVVECRYDAIQRLIDYRQRRWLSLRQAAVQQVAELIVDIASYRRPQPRDGDRRAAQADMQTQVRAAERRCLATVLAIFEFTDQDLEHHPLPVANGSWNRDLFEAATLKEFGMDAGSAAAKGAVVGAGIDLLVAGLSLGTASAAGALIGATWSGARRFGGDLLAKFKGQRWYCVDDATVTLVLLRQLRLLATLSHRGHAAQEKIVVPLTVASALPDDWSQRLNTLRNHPQWSQLDQPGDEGDRSRHRFVRQQADWIATLIVRGTPAT</sequence>
<dbReference type="GO" id="GO:0030488">
    <property type="term" value="P:tRNA methylation"/>
    <property type="evidence" value="ECO:0007669"/>
    <property type="project" value="TreeGrafter"/>
</dbReference>
<proteinExistence type="predicted"/>
<comment type="caution">
    <text evidence="2">The sequence shown here is derived from an EMBL/GenBank/DDBJ whole genome shotgun (WGS) entry which is preliminary data.</text>
</comment>